<evidence type="ECO:0000313" key="1">
    <source>
        <dbReference type="EMBL" id="SMB81108.1"/>
    </source>
</evidence>
<dbReference type="AlphaFoldDB" id="A0A1W1UJ13"/>
<organism evidence="1 2">
    <name type="scientific">Deinococcus hopiensis KR-140</name>
    <dbReference type="NCBI Taxonomy" id="695939"/>
    <lineage>
        <taxon>Bacteria</taxon>
        <taxon>Thermotogati</taxon>
        <taxon>Deinococcota</taxon>
        <taxon>Deinococci</taxon>
        <taxon>Deinococcales</taxon>
        <taxon>Deinococcaceae</taxon>
        <taxon>Deinococcus</taxon>
    </lineage>
</organism>
<sequence length="29" mass="3104">MLATLRPFSTTLLLSAALILSGCDVKPRD</sequence>
<proteinExistence type="predicted"/>
<dbReference type="EMBL" id="FWWU01000005">
    <property type="protein sequence ID" value="SMB81108.1"/>
    <property type="molecule type" value="Genomic_DNA"/>
</dbReference>
<name>A0A1W1UJ13_9DEIO</name>
<keyword evidence="2" id="KW-1185">Reference proteome</keyword>
<dbReference type="Proteomes" id="UP000192582">
    <property type="component" value="Unassembled WGS sequence"/>
</dbReference>
<accession>A0A1W1UJ13</accession>
<evidence type="ECO:0000313" key="2">
    <source>
        <dbReference type="Proteomes" id="UP000192582"/>
    </source>
</evidence>
<reference evidence="1 2" key="1">
    <citation type="submission" date="2017-04" db="EMBL/GenBank/DDBJ databases">
        <authorList>
            <person name="Afonso C.L."/>
            <person name="Miller P.J."/>
            <person name="Scott M.A."/>
            <person name="Spackman E."/>
            <person name="Goraichik I."/>
            <person name="Dimitrov K.M."/>
            <person name="Suarez D.L."/>
            <person name="Swayne D.E."/>
        </authorList>
    </citation>
    <scope>NUCLEOTIDE SEQUENCE [LARGE SCALE GENOMIC DNA]</scope>
    <source>
        <strain evidence="1 2">KR-140</strain>
    </source>
</reference>
<dbReference type="PROSITE" id="PS51257">
    <property type="entry name" value="PROKAR_LIPOPROTEIN"/>
    <property type="match status" value="1"/>
</dbReference>
<gene>
    <name evidence="1" type="ORF">SAMN00790413_04464</name>
</gene>
<protein>
    <submittedName>
        <fullName evidence="1">Uncharacterized protein</fullName>
    </submittedName>
</protein>